<dbReference type="Proteomes" id="UP000054532">
    <property type="component" value="Unassembled WGS sequence"/>
</dbReference>
<protein>
    <submittedName>
        <fullName evidence="1">Uncharacterized protein</fullName>
    </submittedName>
</protein>
<organism evidence="1">
    <name type="scientific">Phytophthora nicotianae</name>
    <name type="common">Potato buckeye rot agent</name>
    <name type="synonym">Phytophthora parasitica</name>
    <dbReference type="NCBI Taxonomy" id="4792"/>
    <lineage>
        <taxon>Eukaryota</taxon>
        <taxon>Sar</taxon>
        <taxon>Stramenopiles</taxon>
        <taxon>Oomycota</taxon>
        <taxon>Peronosporomycetes</taxon>
        <taxon>Peronosporales</taxon>
        <taxon>Peronosporaceae</taxon>
        <taxon>Phytophthora</taxon>
    </lineage>
</organism>
<proteinExistence type="predicted"/>
<dbReference type="AlphaFoldDB" id="W2NKM0"/>
<accession>W2NKM0</accession>
<reference evidence="1" key="1">
    <citation type="submission" date="2013-11" db="EMBL/GenBank/DDBJ databases">
        <title>The Genome Sequence of Phytophthora parasitica IAC_01/95.</title>
        <authorList>
            <consortium name="The Broad Institute Genomics Platform"/>
            <person name="Russ C."/>
            <person name="Tyler B."/>
            <person name="Panabieres F."/>
            <person name="Shan W."/>
            <person name="Tripathy S."/>
            <person name="Grunwald N."/>
            <person name="Machado M."/>
            <person name="Johnson C.S."/>
            <person name="Arredondo F."/>
            <person name="Hong C."/>
            <person name="Coffey M."/>
            <person name="Young S.K."/>
            <person name="Zeng Q."/>
            <person name="Gargeya S."/>
            <person name="Fitzgerald M."/>
            <person name="Abouelleil A."/>
            <person name="Alvarado L."/>
            <person name="Chapman S.B."/>
            <person name="Gainer-Dewar J."/>
            <person name="Goldberg J."/>
            <person name="Griggs A."/>
            <person name="Gujja S."/>
            <person name="Hansen M."/>
            <person name="Howarth C."/>
            <person name="Imamovic A."/>
            <person name="Ireland A."/>
            <person name="Larimer J."/>
            <person name="McCowan C."/>
            <person name="Murphy C."/>
            <person name="Pearson M."/>
            <person name="Poon T.W."/>
            <person name="Priest M."/>
            <person name="Roberts A."/>
            <person name="Saif S."/>
            <person name="Shea T."/>
            <person name="Sykes S."/>
            <person name="Wortman J."/>
            <person name="Nusbaum C."/>
            <person name="Birren B."/>
        </authorList>
    </citation>
    <scope>NUCLEOTIDE SEQUENCE [LARGE SCALE GENOMIC DNA]</scope>
    <source>
        <strain evidence="1">IAC_01/95</strain>
    </source>
</reference>
<dbReference type="VEuPathDB" id="FungiDB:PPTG_22670"/>
<name>W2NKM0_PHYNI</name>
<sequence length="69" mass="7825">MDAVPENDLSTLAARADRNDLIGIPGFVATASAQCSDESVFFASREIRINFEVMKWYEDHYGNSQKRLR</sequence>
<evidence type="ECO:0000313" key="1">
    <source>
        <dbReference type="EMBL" id="ETM48493.1"/>
    </source>
</evidence>
<dbReference type="EMBL" id="KI692360">
    <property type="protein sequence ID" value="ETM48493.1"/>
    <property type="molecule type" value="Genomic_DNA"/>
</dbReference>
<gene>
    <name evidence="1" type="ORF">L914_06970</name>
</gene>